<accession>A0A9D4W229</accession>
<dbReference type="PANTHER" id="PTHR32166:SF74">
    <property type="entry name" value="OS05G0256350 PROTEIN"/>
    <property type="match status" value="1"/>
</dbReference>
<evidence type="ECO:0000313" key="1">
    <source>
        <dbReference type="EMBL" id="KAI5392836.1"/>
    </source>
</evidence>
<gene>
    <name evidence="1" type="ORF">KIW84_060123</name>
</gene>
<dbReference type="SUPFAM" id="SSF53098">
    <property type="entry name" value="Ribonuclease H-like"/>
    <property type="match status" value="1"/>
</dbReference>
<protein>
    <submittedName>
        <fullName evidence="1">Uncharacterized protein</fullName>
    </submittedName>
</protein>
<keyword evidence="2" id="KW-1185">Reference proteome</keyword>
<proteinExistence type="predicted"/>
<evidence type="ECO:0000313" key="2">
    <source>
        <dbReference type="Proteomes" id="UP001058974"/>
    </source>
</evidence>
<dbReference type="EMBL" id="JAMSHJ010000006">
    <property type="protein sequence ID" value="KAI5392836.1"/>
    <property type="molecule type" value="Genomic_DNA"/>
</dbReference>
<reference evidence="1 2" key="1">
    <citation type="journal article" date="2022" name="Nat. Genet.">
        <title>Improved pea reference genome and pan-genome highlight genomic features and evolutionary characteristics.</title>
        <authorList>
            <person name="Yang T."/>
            <person name="Liu R."/>
            <person name="Luo Y."/>
            <person name="Hu S."/>
            <person name="Wang D."/>
            <person name="Wang C."/>
            <person name="Pandey M.K."/>
            <person name="Ge S."/>
            <person name="Xu Q."/>
            <person name="Li N."/>
            <person name="Li G."/>
            <person name="Huang Y."/>
            <person name="Saxena R.K."/>
            <person name="Ji Y."/>
            <person name="Li M."/>
            <person name="Yan X."/>
            <person name="He Y."/>
            <person name="Liu Y."/>
            <person name="Wang X."/>
            <person name="Xiang C."/>
            <person name="Varshney R.K."/>
            <person name="Ding H."/>
            <person name="Gao S."/>
            <person name="Zong X."/>
        </authorList>
    </citation>
    <scope>NUCLEOTIDE SEQUENCE [LARGE SCALE GENOMIC DNA]</scope>
    <source>
        <strain evidence="1 2">cv. Zhongwan 6</strain>
    </source>
</reference>
<name>A0A9D4W229_PEA</name>
<dbReference type="AlphaFoldDB" id="A0A9D4W229"/>
<dbReference type="PANTHER" id="PTHR32166">
    <property type="entry name" value="OSJNBA0013A04.12 PROTEIN"/>
    <property type="match status" value="1"/>
</dbReference>
<comment type="caution">
    <text evidence="1">The sequence shown here is derived from an EMBL/GenBank/DDBJ whole genome shotgun (WGS) entry which is preliminary data.</text>
</comment>
<sequence length="255" mass="29569">MTSFGSDVVYTLKVMAPLVDMLRMVDYERKPAMSYTYAAIGVAKESIEKAFNSNSSKYKAIFDIIDKRWECQLHHPLHSAGYYLNPEYYYEKPEIENDLKLVRGLRKCIETLSESDEVEDKISVQLAQYKGATGVFGIRAIIRQRMTLAPAEWWKSYGAESPDLQLFAVKIHSNKRNKLEHQRLQDFIKYNQALVERFEIWDKIHPMEFGEINYHTQWLVEEMGEMGEDGEPLQVDLVHEDDDLTWAQVTEASGG</sequence>
<organism evidence="1 2">
    <name type="scientific">Pisum sativum</name>
    <name type="common">Garden pea</name>
    <name type="synonym">Lathyrus oleraceus</name>
    <dbReference type="NCBI Taxonomy" id="3888"/>
    <lineage>
        <taxon>Eukaryota</taxon>
        <taxon>Viridiplantae</taxon>
        <taxon>Streptophyta</taxon>
        <taxon>Embryophyta</taxon>
        <taxon>Tracheophyta</taxon>
        <taxon>Spermatophyta</taxon>
        <taxon>Magnoliopsida</taxon>
        <taxon>eudicotyledons</taxon>
        <taxon>Gunneridae</taxon>
        <taxon>Pentapetalae</taxon>
        <taxon>rosids</taxon>
        <taxon>fabids</taxon>
        <taxon>Fabales</taxon>
        <taxon>Fabaceae</taxon>
        <taxon>Papilionoideae</taxon>
        <taxon>50 kb inversion clade</taxon>
        <taxon>NPAAA clade</taxon>
        <taxon>Hologalegina</taxon>
        <taxon>IRL clade</taxon>
        <taxon>Fabeae</taxon>
        <taxon>Lathyrus</taxon>
    </lineage>
</organism>
<dbReference type="InterPro" id="IPR012337">
    <property type="entry name" value="RNaseH-like_sf"/>
</dbReference>
<dbReference type="Gramene" id="Psat06G0012300-T1">
    <property type="protein sequence ID" value="KAI5392836.1"/>
    <property type="gene ID" value="KIW84_060123"/>
</dbReference>
<dbReference type="Proteomes" id="UP001058974">
    <property type="component" value="Chromosome 6"/>
</dbReference>